<evidence type="ECO:0000256" key="1">
    <source>
        <dbReference type="ARBA" id="ARBA00004651"/>
    </source>
</evidence>
<keyword evidence="4 7" id="KW-1133">Transmembrane helix</keyword>
<dbReference type="RefSeq" id="WP_179909539.1">
    <property type="nucleotide sequence ID" value="NZ_CP058910.1"/>
</dbReference>
<dbReference type="PANTHER" id="PTHR30572">
    <property type="entry name" value="MEMBRANE COMPONENT OF TRANSPORTER-RELATED"/>
    <property type="match status" value="1"/>
</dbReference>
<feature type="transmembrane region" description="Helical" evidence="7">
    <location>
        <begin position="391"/>
        <end position="412"/>
    </location>
</feature>
<dbReference type="InterPro" id="IPR050250">
    <property type="entry name" value="Macrolide_Exporter_MacB"/>
</dbReference>
<evidence type="ECO:0000256" key="5">
    <source>
        <dbReference type="ARBA" id="ARBA00023136"/>
    </source>
</evidence>
<evidence type="ECO:0000256" key="4">
    <source>
        <dbReference type="ARBA" id="ARBA00022989"/>
    </source>
</evidence>
<dbReference type="KEGG" id="hrr:HZS55_21295"/>
<gene>
    <name evidence="10" type="ORF">HZS55_21295</name>
</gene>
<organism evidence="10 11">
    <name type="scientific">Halosimplex rubrum</name>
    <dbReference type="NCBI Taxonomy" id="869889"/>
    <lineage>
        <taxon>Archaea</taxon>
        <taxon>Methanobacteriati</taxon>
        <taxon>Methanobacteriota</taxon>
        <taxon>Stenosarchaea group</taxon>
        <taxon>Halobacteria</taxon>
        <taxon>Halobacteriales</taxon>
        <taxon>Haloarculaceae</taxon>
        <taxon>Halosimplex</taxon>
    </lineage>
</organism>
<proteinExistence type="inferred from homology"/>
<accession>A0A7D5TRD3</accession>
<keyword evidence="2" id="KW-1003">Cell membrane</keyword>
<evidence type="ECO:0000259" key="8">
    <source>
        <dbReference type="Pfam" id="PF02687"/>
    </source>
</evidence>
<feature type="transmembrane region" description="Helical" evidence="7">
    <location>
        <begin position="21"/>
        <end position="43"/>
    </location>
</feature>
<dbReference type="GeneID" id="56080456"/>
<dbReference type="EMBL" id="CP058910">
    <property type="protein sequence ID" value="QLH79674.1"/>
    <property type="molecule type" value="Genomic_DNA"/>
</dbReference>
<protein>
    <submittedName>
        <fullName evidence="10">ABC transporter permease</fullName>
    </submittedName>
</protein>
<evidence type="ECO:0000313" key="10">
    <source>
        <dbReference type="EMBL" id="QLH79674.1"/>
    </source>
</evidence>
<keyword evidence="11" id="KW-1185">Reference proteome</keyword>
<evidence type="ECO:0000259" key="9">
    <source>
        <dbReference type="Pfam" id="PF12704"/>
    </source>
</evidence>
<dbReference type="AlphaFoldDB" id="A0A7D5TRD3"/>
<feature type="transmembrane region" description="Helical" evidence="7">
    <location>
        <begin position="303"/>
        <end position="327"/>
    </location>
</feature>
<evidence type="ECO:0000256" key="2">
    <source>
        <dbReference type="ARBA" id="ARBA00022475"/>
    </source>
</evidence>
<feature type="domain" description="ABC3 transporter permease C-terminal" evidence="8">
    <location>
        <begin position="307"/>
        <end position="419"/>
    </location>
</feature>
<dbReference type="InterPro" id="IPR025857">
    <property type="entry name" value="MacB_PCD"/>
</dbReference>
<dbReference type="GO" id="GO:0005886">
    <property type="term" value="C:plasma membrane"/>
    <property type="evidence" value="ECO:0007669"/>
    <property type="project" value="UniProtKB-SubCell"/>
</dbReference>
<evidence type="ECO:0000256" key="3">
    <source>
        <dbReference type="ARBA" id="ARBA00022692"/>
    </source>
</evidence>
<sequence length="426" mass="44291">MDLFESLRMAWRTIRGHRLRSTLTTLGVVIGIGAVITFVTLGASLQGAIISDVAAGSSNDAGEGSSEMTVVSQLQSADGGPGEGGGGPAVFTEHDIQQLQETKGVETVVPEGSVSLSGVTYSGQSVAQSAMTATTPAYFSQTAGNFSAGDPFSPGEREVVLNEGAATIFEQNVSVGDSITVIRSGGETINATVVGILEGSSSSSEFGSSDDSPPAEIYGPTDPFHDTRLVSPATGENQRVYSQLTVVAGNHDQVDPVANRVTDYFTADSDAQGLLPSSYEVSVQTIDESVKQMQSLVSTFTSFVTGIAVISLIVGAIGIANIMLVSVTERTREIGIMKAVGFQNRDILQLFLVEAVILGLFGSMFGIILGVLGGYGATTFLALPFTFPIEWAGIAVAVGVLVGVIAGLYPAWNGARIDPIEALRYE</sequence>
<reference evidence="10 11" key="1">
    <citation type="submission" date="2020-07" db="EMBL/GenBank/DDBJ databases">
        <title>Halosimplex pelagicum sp. nov. and Halosimplex rubrum sp. nov., isolated from salted brown alga Laminaria, and emended description of the genus Halosimplex.</title>
        <authorList>
            <person name="Cui H."/>
        </authorList>
    </citation>
    <scope>NUCLEOTIDE SEQUENCE [LARGE SCALE GENOMIC DNA]</scope>
    <source>
        <strain evidence="10 11">R27</strain>
    </source>
</reference>
<keyword evidence="5 7" id="KW-0472">Membrane</keyword>
<evidence type="ECO:0000313" key="11">
    <source>
        <dbReference type="Proteomes" id="UP000509667"/>
    </source>
</evidence>
<dbReference type="GO" id="GO:0022857">
    <property type="term" value="F:transmembrane transporter activity"/>
    <property type="evidence" value="ECO:0007669"/>
    <property type="project" value="TreeGrafter"/>
</dbReference>
<comment type="similarity">
    <text evidence="6">Belongs to the ABC-4 integral membrane protein family.</text>
</comment>
<dbReference type="Pfam" id="PF12704">
    <property type="entry name" value="MacB_PCD"/>
    <property type="match status" value="1"/>
</dbReference>
<dbReference type="PANTHER" id="PTHR30572:SF4">
    <property type="entry name" value="ABC TRANSPORTER PERMEASE YTRF"/>
    <property type="match status" value="1"/>
</dbReference>
<feature type="transmembrane region" description="Helical" evidence="7">
    <location>
        <begin position="347"/>
        <end position="371"/>
    </location>
</feature>
<evidence type="ECO:0000256" key="6">
    <source>
        <dbReference type="ARBA" id="ARBA00038076"/>
    </source>
</evidence>
<dbReference type="Pfam" id="PF02687">
    <property type="entry name" value="FtsX"/>
    <property type="match status" value="1"/>
</dbReference>
<dbReference type="OrthoDB" id="11469at2157"/>
<dbReference type="InterPro" id="IPR003838">
    <property type="entry name" value="ABC3_permease_C"/>
</dbReference>
<keyword evidence="3 7" id="KW-0812">Transmembrane</keyword>
<evidence type="ECO:0000256" key="7">
    <source>
        <dbReference type="SAM" id="Phobius"/>
    </source>
</evidence>
<dbReference type="Proteomes" id="UP000509667">
    <property type="component" value="Chromosome"/>
</dbReference>
<name>A0A7D5TRD3_9EURY</name>
<feature type="domain" description="MacB-like periplasmic core" evidence="9">
    <location>
        <begin position="21"/>
        <end position="263"/>
    </location>
</feature>
<comment type="subcellular location">
    <subcellularLocation>
        <location evidence="1">Cell membrane</location>
        <topology evidence="1">Multi-pass membrane protein</topology>
    </subcellularLocation>
</comment>